<dbReference type="Gene3D" id="3.40.50.10190">
    <property type="entry name" value="BRCT domain"/>
    <property type="match status" value="1"/>
</dbReference>
<dbReference type="Pfam" id="PF12738">
    <property type="entry name" value="PTCB-BRCT"/>
    <property type="match status" value="1"/>
</dbReference>
<sequence>VALVEVFTNDGASASTPFIQLLHRLGAKTTKTFSERVTHVVFKNGSATTLQRVRLHNKEVEVDGKGNKIQCVNSRWVSDCEDRGSRVDELDERYVVDVEEAPRGGKRKRKSMEPFALQNINGNIVRDR</sequence>
<dbReference type="PANTHER" id="PTHR14625">
    <property type="entry name" value="MICROCEPHALIN"/>
    <property type="match status" value="1"/>
</dbReference>
<protein>
    <recommendedName>
        <fullName evidence="1">BRCT domain-containing protein</fullName>
    </recommendedName>
</protein>
<dbReference type="GO" id="GO:0000278">
    <property type="term" value="P:mitotic cell cycle"/>
    <property type="evidence" value="ECO:0007669"/>
    <property type="project" value="TreeGrafter"/>
</dbReference>
<name>A0A9P4Q654_9PEZI</name>
<organism evidence="2 3">
    <name type="scientific">Polychaeton citri CBS 116435</name>
    <dbReference type="NCBI Taxonomy" id="1314669"/>
    <lineage>
        <taxon>Eukaryota</taxon>
        <taxon>Fungi</taxon>
        <taxon>Dikarya</taxon>
        <taxon>Ascomycota</taxon>
        <taxon>Pezizomycotina</taxon>
        <taxon>Dothideomycetes</taxon>
        <taxon>Dothideomycetidae</taxon>
        <taxon>Capnodiales</taxon>
        <taxon>Capnodiaceae</taxon>
        <taxon>Polychaeton</taxon>
    </lineage>
</organism>
<accession>A0A9P4Q654</accession>
<dbReference type="AlphaFoldDB" id="A0A9P4Q654"/>
<feature type="non-terminal residue" evidence="2">
    <location>
        <position position="1"/>
    </location>
</feature>
<proteinExistence type="predicted"/>
<feature type="non-terminal residue" evidence="2">
    <location>
        <position position="128"/>
    </location>
</feature>
<gene>
    <name evidence="2" type="ORF">K431DRAFT_205282</name>
</gene>
<evidence type="ECO:0000259" key="1">
    <source>
        <dbReference type="PROSITE" id="PS50172"/>
    </source>
</evidence>
<dbReference type="PROSITE" id="PS50172">
    <property type="entry name" value="BRCT"/>
    <property type="match status" value="1"/>
</dbReference>
<dbReference type="InterPro" id="IPR036420">
    <property type="entry name" value="BRCT_dom_sf"/>
</dbReference>
<dbReference type="InterPro" id="IPR022047">
    <property type="entry name" value="Microcephalin-like"/>
</dbReference>
<evidence type="ECO:0000313" key="3">
    <source>
        <dbReference type="Proteomes" id="UP000799441"/>
    </source>
</evidence>
<dbReference type="PANTHER" id="PTHR14625:SF3">
    <property type="entry name" value="MICROCEPHALIN"/>
    <property type="match status" value="1"/>
</dbReference>
<dbReference type="OrthoDB" id="2384350at2759"/>
<dbReference type="EMBL" id="MU003815">
    <property type="protein sequence ID" value="KAF2719151.1"/>
    <property type="molecule type" value="Genomic_DNA"/>
</dbReference>
<dbReference type="CDD" id="cd17716">
    <property type="entry name" value="BRCT_microcephalin_rpt1"/>
    <property type="match status" value="1"/>
</dbReference>
<feature type="domain" description="BRCT" evidence="1">
    <location>
        <begin position="1"/>
        <end position="94"/>
    </location>
</feature>
<dbReference type="InterPro" id="IPR001357">
    <property type="entry name" value="BRCT_dom"/>
</dbReference>
<keyword evidence="3" id="KW-1185">Reference proteome</keyword>
<comment type="caution">
    <text evidence="2">The sequence shown here is derived from an EMBL/GenBank/DDBJ whole genome shotgun (WGS) entry which is preliminary data.</text>
</comment>
<evidence type="ECO:0000313" key="2">
    <source>
        <dbReference type="EMBL" id="KAF2719151.1"/>
    </source>
</evidence>
<dbReference type="Proteomes" id="UP000799441">
    <property type="component" value="Unassembled WGS sequence"/>
</dbReference>
<reference evidence="2" key="1">
    <citation type="journal article" date="2020" name="Stud. Mycol.">
        <title>101 Dothideomycetes genomes: a test case for predicting lifestyles and emergence of pathogens.</title>
        <authorList>
            <person name="Haridas S."/>
            <person name="Albert R."/>
            <person name="Binder M."/>
            <person name="Bloem J."/>
            <person name="Labutti K."/>
            <person name="Salamov A."/>
            <person name="Andreopoulos B."/>
            <person name="Baker S."/>
            <person name="Barry K."/>
            <person name="Bills G."/>
            <person name="Bluhm B."/>
            <person name="Cannon C."/>
            <person name="Castanera R."/>
            <person name="Culley D."/>
            <person name="Daum C."/>
            <person name="Ezra D."/>
            <person name="Gonzalez J."/>
            <person name="Henrissat B."/>
            <person name="Kuo A."/>
            <person name="Liang C."/>
            <person name="Lipzen A."/>
            <person name="Lutzoni F."/>
            <person name="Magnuson J."/>
            <person name="Mondo S."/>
            <person name="Nolan M."/>
            <person name="Ohm R."/>
            <person name="Pangilinan J."/>
            <person name="Park H.-J."/>
            <person name="Ramirez L."/>
            <person name="Alfaro M."/>
            <person name="Sun H."/>
            <person name="Tritt A."/>
            <person name="Yoshinaga Y."/>
            <person name="Zwiers L.-H."/>
            <person name="Turgeon B."/>
            <person name="Goodwin S."/>
            <person name="Spatafora J."/>
            <person name="Crous P."/>
            <person name="Grigoriev I."/>
        </authorList>
    </citation>
    <scope>NUCLEOTIDE SEQUENCE</scope>
    <source>
        <strain evidence="2">CBS 116435</strain>
    </source>
</reference>
<dbReference type="SUPFAM" id="SSF52113">
    <property type="entry name" value="BRCT domain"/>
    <property type="match status" value="1"/>
</dbReference>